<feature type="domain" description="K Homology" evidence="2">
    <location>
        <begin position="80"/>
        <end position="147"/>
    </location>
</feature>
<dbReference type="PANTHER" id="PTHR12826">
    <property type="entry name" value="RIBONUCLEASE Y"/>
    <property type="match status" value="1"/>
</dbReference>
<protein>
    <recommendedName>
        <fullName evidence="2">K Homology domain-containing protein</fullName>
    </recommendedName>
</protein>
<reference evidence="3" key="1">
    <citation type="journal article" date="2014" name="Front. Microbiol.">
        <title>High frequency of phylogenetically diverse reductive dehalogenase-homologous genes in deep subseafloor sedimentary metagenomes.</title>
        <authorList>
            <person name="Kawai M."/>
            <person name="Futagami T."/>
            <person name="Toyoda A."/>
            <person name="Takaki Y."/>
            <person name="Nishi S."/>
            <person name="Hori S."/>
            <person name="Arai W."/>
            <person name="Tsubouchi T."/>
            <person name="Morono Y."/>
            <person name="Uchiyama I."/>
            <person name="Ito T."/>
            <person name="Fujiyama A."/>
            <person name="Inagaki F."/>
            <person name="Takami H."/>
        </authorList>
    </citation>
    <scope>NUCLEOTIDE SEQUENCE</scope>
    <source>
        <strain evidence="3">Expedition CK06-06</strain>
    </source>
</reference>
<dbReference type="Gene3D" id="3.30.1370.10">
    <property type="entry name" value="K Homology domain, type 1"/>
    <property type="match status" value="2"/>
</dbReference>
<proteinExistence type="predicted"/>
<dbReference type="AlphaFoldDB" id="X1GGR5"/>
<feature type="non-terminal residue" evidence="3">
    <location>
        <position position="1"/>
    </location>
</feature>
<comment type="caution">
    <text evidence="3">The sequence shown here is derived from an EMBL/GenBank/DDBJ whole genome shotgun (WGS) entry which is preliminary data.</text>
</comment>
<dbReference type="InterPro" id="IPR019964">
    <property type="entry name" value="KH_domain_protein_archaea"/>
</dbReference>
<accession>X1GGR5</accession>
<organism evidence="3">
    <name type="scientific">marine sediment metagenome</name>
    <dbReference type="NCBI Taxonomy" id="412755"/>
    <lineage>
        <taxon>unclassified sequences</taxon>
        <taxon>metagenomes</taxon>
        <taxon>ecological metagenomes</taxon>
    </lineage>
</organism>
<evidence type="ECO:0000313" key="3">
    <source>
        <dbReference type="EMBL" id="GAH40809.1"/>
    </source>
</evidence>
<dbReference type="SUPFAM" id="SSF54791">
    <property type="entry name" value="Eukaryotic type KH-domain (KH-domain type I)"/>
    <property type="match status" value="2"/>
</dbReference>
<keyword evidence="1" id="KW-0694">RNA-binding</keyword>
<dbReference type="EMBL" id="BARU01007066">
    <property type="protein sequence ID" value="GAH40809.1"/>
    <property type="molecule type" value="Genomic_DNA"/>
</dbReference>
<sequence length="178" mass="20279">ILIGHNGEIKKEIENLTGTKLNIDSKTGEVDIVQIFEPNNENYNPFNVLLTEKIVSAIGRGFNPKKALKLLKEDIFLEVIKLEDKIGKSDKKIKRLKGRIIGRNGEMRKSIEKFSGVSMSVYGRTVSFVGGFEEIKIARKALSMIISGAPLNVVLSFLEKKYREMKKEEFRKIYKPEF</sequence>
<feature type="domain" description="K Homology" evidence="2">
    <location>
        <begin position="1"/>
        <end position="76"/>
    </location>
</feature>
<dbReference type="GO" id="GO:0003723">
    <property type="term" value="F:RNA binding"/>
    <property type="evidence" value="ECO:0007669"/>
    <property type="project" value="UniProtKB-KW"/>
</dbReference>
<dbReference type="Pfam" id="PF22891">
    <property type="entry name" value="KH_PNO1_2nd"/>
    <property type="match status" value="1"/>
</dbReference>
<dbReference type="PANTHER" id="PTHR12826:SF13">
    <property type="entry name" value="RNA-BINDING PROTEIN PNO1"/>
    <property type="match status" value="1"/>
</dbReference>
<name>X1GGR5_9ZZZZ</name>
<evidence type="ECO:0000256" key="1">
    <source>
        <dbReference type="ARBA" id="ARBA00022884"/>
    </source>
</evidence>
<gene>
    <name evidence="3" type="ORF">S03H2_13933</name>
</gene>
<dbReference type="NCBIfam" id="TIGR03665">
    <property type="entry name" value="arCOG04150"/>
    <property type="match status" value="1"/>
</dbReference>
<dbReference type="InterPro" id="IPR055211">
    <property type="entry name" value="KH_PNO1_2nd"/>
</dbReference>
<dbReference type="SMART" id="SM00322">
    <property type="entry name" value="KH"/>
    <property type="match status" value="2"/>
</dbReference>
<evidence type="ECO:0000259" key="2">
    <source>
        <dbReference type="SMART" id="SM00322"/>
    </source>
</evidence>
<dbReference type="InterPro" id="IPR004087">
    <property type="entry name" value="KH_dom"/>
</dbReference>
<dbReference type="InterPro" id="IPR036612">
    <property type="entry name" value="KH_dom_type_1_sf"/>
</dbReference>